<evidence type="ECO:0000256" key="2">
    <source>
        <dbReference type="SAM" id="Phobius"/>
    </source>
</evidence>
<dbReference type="Proteomes" id="UP000315783">
    <property type="component" value="Unassembled WGS sequence"/>
</dbReference>
<keyword evidence="4" id="KW-1185">Reference proteome</keyword>
<keyword evidence="2" id="KW-0812">Transmembrane</keyword>
<reference evidence="3 4" key="1">
    <citation type="journal article" date="2019" name="Appl. Microbiol. Biotechnol.">
        <title>Genome sequence of Isaria javanica and comparative genome analysis insights into family S53 peptidase evolution in fungal entomopathogens.</title>
        <authorList>
            <person name="Lin R."/>
            <person name="Zhang X."/>
            <person name="Xin B."/>
            <person name="Zou M."/>
            <person name="Gao Y."/>
            <person name="Qin F."/>
            <person name="Hu Q."/>
            <person name="Xie B."/>
            <person name="Cheng X."/>
        </authorList>
    </citation>
    <scope>NUCLEOTIDE SEQUENCE [LARGE SCALE GENOMIC DNA]</scope>
    <source>
        <strain evidence="3 4">IJ1G</strain>
    </source>
</reference>
<keyword evidence="2" id="KW-1133">Transmembrane helix</keyword>
<feature type="compositionally biased region" description="Polar residues" evidence="1">
    <location>
        <begin position="114"/>
        <end position="124"/>
    </location>
</feature>
<feature type="region of interest" description="Disordered" evidence="1">
    <location>
        <begin position="109"/>
        <end position="163"/>
    </location>
</feature>
<evidence type="ECO:0000313" key="3">
    <source>
        <dbReference type="EMBL" id="TQV98064.1"/>
    </source>
</evidence>
<protein>
    <submittedName>
        <fullName evidence="3">Uncharacterized protein</fullName>
    </submittedName>
</protein>
<organism evidence="3 4">
    <name type="scientific">Cordyceps javanica</name>
    <dbReference type="NCBI Taxonomy" id="43265"/>
    <lineage>
        <taxon>Eukaryota</taxon>
        <taxon>Fungi</taxon>
        <taxon>Dikarya</taxon>
        <taxon>Ascomycota</taxon>
        <taxon>Pezizomycotina</taxon>
        <taxon>Sordariomycetes</taxon>
        <taxon>Hypocreomycetidae</taxon>
        <taxon>Hypocreales</taxon>
        <taxon>Cordycipitaceae</taxon>
        <taxon>Cordyceps</taxon>
    </lineage>
</organism>
<accession>A0A545V8K8</accession>
<name>A0A545V8K8_9HYPO</name>
<dbReference type="EMBL" id="SPUK01000004">
    <property type="protein sequence ID" value="TQV98064.1"/>
    <property type="molecule type" value="Genomic_DNA"/>
</dbReference>
<feature type="transmembrane region" description="Helical" evidence="2">
    <location>
        <begin position="37"/>
        <end position="59"/>
    </location>
</feature>
<sequence length="214" mass="22879">MASTVGGHLCDANKNAWMHICDGTTYGRRMSAIAERIVLTIMTLVAVLPDVVALGSFVARPLLALAICDEATQYVEEEERIKEPDDGEQEENTPLISELLVGSPSPFAGCAGSRSATDDSSLNSKRNDSPAGTVPESDANADAGADADADAEDDPTDDADGGVERLSVSDLLEVIIFFALFLRRIDWPIACAFVRSHLVSVVGSAPYMTGRRWF</sequence>
<dbReference type="AlphaFoldDB" id="A0A545V8K8"/>
<gene>
    <name evidence="3" type="ORF">IF1G_03807</name>
</gene>
<evidence type="ECO:0000313" key="4">
    <source>
        <dbReference type="Proteomes" id="UP000315783"/>
    </source>
</evidence>
<evidence type="ECO:0000256" key="1">
    <source>
        <dbReference type="SAM" id="MobiDB-lite"/>
    </source>
</evidence>
<proteinExistence type="predicted"/>
<comment type="caution">
    <text evidence="3">The sequence shown here is derived from an EMBL/GenBank/DDBJ whole genome shotgun (WGS) entry which is preliminary data.</text>
</comment>
<keyword evidence="2" id="KW-0472">Membrane</keyword>
<feature type="compositionally biased region" description="Acidic residues" evidence="1">
    <location>
        <begin position="145"/>
        <end position="161"/>
    </location>
</feature>